<feature type="coiled-coil region" evidence="23">
    <location>
        <begin position="347"/>
        <end position="381"/>
    </location>
</feature>
<evidence type="ECO:0000256" key="5">
    <source>
        <dbReference type="ARBA" id="ARBA00012513"/>
    </source>
</evidence>
<evidence type="ECO:0000256" key="9">
    <source>
        <dbReference type="ARBA" id="ARBA00022723"/>
    </source>
</evidence>
<evidence type="ECO:0000256" key="15">
    <source>
        <dbReference type="ARBA" id="ARBA00023211"/>
    </source>
</evidence>
<gene>
    <name evidence="25" type="primary">Nek11</name>
    <name evidence="25" type="ORF">PLONIG_R11682</name>
</gene>
<evidence type="ECO:0000313" key="25">
    <source>
        <dbReference type="EMBL" id="NXM15550.1"/>
    </source>
</evidence>
<evidence type="ECO:0000256" key="19">
    <source>
        <dbReference type="ARBA" id="ARBA00048679"/>
    </source>
</evidence>
<dbReference type="AlphaFoldDB" id="A0A7L0YI63"/>
<keyword evidence="13" id="KW-0460">Magnesium</keyword>
<comment type="cofactor">
    <cofactor evidence="1">
        <name>Mn(2+)</name>
        <dbReference type="ChEBI" id="CHEBI:29035"/>
    </cofactor>
</comment>
<keyword evidence="15" id="KW-0464">Manganese</keyword>
<accession>A0A7L0YI63</accession>
<evidence type="ECO:0000256" key="1">
    <source>
        <dbReference type="ARBA" id="ARBA00001936"/>
    </source>
</evidence>
<dbReference type="PROSITE" id="PS00108">
    <property type="entry name" value="PROTEIN_KINASE_ST"/>
    <property type="match status" value="1"/>
</dbReference>
<evidence type="ECO:0000256" key="6">
    <source>
        <dbReference type="ARBA" id="ARBA00022527"/>
    </source>
</evidence>
<keyword evidence="7" id="KW-0597">Phosphoprotein</keyword>
<dbReference type="Gene3D" id="3.30.200.20">
    <property type="entry name" value="Phosphorylase Kinase, domain 1"/>
    <property type="match status" value="1"/>
</dbReference>
<dbReference type="EMBL" id="VXBC01005617">
    <property type="protein sequence ID" value="NXM15550.1"/>
    <property type="molecule type" value="Genomic_DNA"/>
</dbReference>
<evidence type="ECO:0000256" key="12">
    <source>
        <dbReference type="ARBA" id="ARBA00022840"/>
    </source>
</evidence>
<dbReference type="FunFam" id="1.10.510.10:FF:001071">
    <property type="entry name" value="NIMA related kinase 11"/>
    <property type="match status" value="1"/>
</dbReference>
<keyword evidence="16" id="KW-0539">Nucleus</keyword>
<feature type="non-terminal residue" evidence="25">
    <location>
        <position position="1"/>
    </location>
</feature>
<evidence type="ECO:0000256" key="18">
    <source>
        <dbReference type="ARBA" id="ARBA00047899"/>
    </source>
</evidence>
<evidence type="ECO:0000256" key="7">
    <source>
        <dbReference type="ARBA" id="ARBA00022553"/>
    </source>
</evidence>
<dbReference type="CDD" id="cd08222">
    <property type="entry name" value="STKc_Nek11"/>
    <property type="match status" value="1"/>
</dbReference>
<keyword evidence="10" id="KW-0547">Nucleotide-binding</keyword>
<evidence type="ECO:0000256" key="21">
    <source>
        <dbReference type="ARBA" id="ARBA00073378"/>
    </source>
</evidence>
<organism evidence="25 26">
    <name type="scientific">Ploceus nigricollis</name>
    <dbReference type="NCBI Taxonomy" id="441696"/>
    <lineage>
        <taxon>Eukaryota</taxon>
        <taxon>Metazoa</taxon>
        <taxon>Chordata</taxon>
        <taxon>Craniata</taxon>
        <taxon>Vertebrata</taxon>
        <taxon>Euteleostomi</taxon>
        <taxon>Archelosauria</taxon>
        <taxon>Archosauria</taxon>
        <taxon>Dinosauria</taxon>
        <taxon>Saurischia</taxon>
        <taxon>Theropoda</taxon>
        <taxon>Coelurosauria</taxon>
        <taxon>Aves</taxon>
        <taxon>Neognathae</taxon>
        <taxon>Neoaves</taxon>
        <taxon>Telluraves</taxon>
        <taxon>Australaves</taxon>
        <taxon>Passeriformes</taxon>
        <taxon>Passeroidea</taxon>
        <taxon>Ploceidae</taxon>
        <taxon>Ploceinae</taxon>
        <taxon>Ploceus</taxon>
    </lineage>
</organism>
<dbReference type="Pfam" id="PF00069">
    <property type="entry name" value="Pkinase"/>
    <property type="match status" value="1"/>
</dbReference>
<evidence type="ECO:0000256" key="4">
    <source>
        <dbReference type="ARBA" id="ARBA00010886"/>
    </source>
</evidence>
<feature type="non-terminal residue" evidence="25">
    <location>
        <position position="587"/>
    </location>
</feature>
<evidence type="ECO:0000256" key="10">
    <source>
        <dbReference type="ARBA" id="ARBA00022741"/>
    </source>
</evidence>
<dbReference type="GO" id="GO:0005730">
    <property type="term" value="C:nucleolus"/>
    <property type="evidence" value="ECO:0007669"/>
    <property type="project" value="UniProtKB-SubCell"/>
</dbReference>
<dbReference type="SUPFAM" id="SSF56112">
    <property type="entry name" value="Protein kinase-like (PK-like)"/>
    <property type="match status" value="1"/>
</dbReference>
<evidence type="ECO:0000256" key="11">
    <source>
        <dbReference type="ARBA" id="ARBA00022777"/>
    </source>
</evidence>
<evidence type="ECO:0000256" key="17">
    <source>
        <dbReference type="ARBA" id="ARBA00023306"/>
    </source>
</evidence>
<evidence type="ECO:0000256" key="3">
    <source>
        <dbReference type="ARBA" id="ARBA00004604"/>
    </source>
</evidence>
<dbReference type="InterPro" id="IPR008271">
    <property type="entry name" value="Ser/Thr_kinase_AS"/>
</dbReference>
<evidence type="ECO:0000256" key="2">
    <source>
        <dbReference type="ARBA" id="ARBA00001946"/>
    </source>
</evidence>
<comment type="similarity">
    <text evidence="4">Belongs to the protein kinase superfamily. NEK Ser/Thr protein kinase family. NIMA subfamily.</text>
</comment>
<dbReference type="InterPro" id="IPR011009">
    <property type="entry name" value="Kinase-like_dom_sf"/>
</dbReference>
<name>A0A7L0YI63_9PASE</name>
<dbReference type="PANTHER" id="PTHR44899:SF8">
    <property type="entry name" value="NIMA-RELATED KINASE 11"/>
    <property type="match status" value="1"/>
</dbReference>
<evidence type="ECO:0000256" key="16">
    <source>
        <dbReference type="ARBA" id="ARBA00023242"/>
    </source>
</evidence>
<evidence type="ECO:0000313" key="26">
    <source>
        <dbReference type="Proteomes" id="UP000539920"/>
    </source>
</evidence>
<comment type="subcellular location">
    <subcellularLocation>
        <location evidence="3">Nucleus</location>
        <location evidence="3">Nucleolus</location>
    </subcellularLocation>
</comment>
<evidence type="ECO:0000256" key="14">
    <source>
        <dbReference type="ARBA" id="ARBA00023054"/>
    </source>
</evidence>
<comment type="function">
    <text evidence="20">Protein kinase which plays an important role in the G2/M checkpoint response to DNA damage. Controls degradation of CDC25A by directly phosphorylating it on residues whose phosphorylation is required for BTRC-mediated polyubiquitination and degradation.</text>
</comment>
<dbReference type="EC" id="2.7.11.1" evidence="5"/>
<protein>
    <recommendedName>
        <fullName evidence="21">Serine/threonine-protein kinase Nek11</fullName>
        <ecNumber evidence="5">2.7.11.1</ecNumber>
    </recommendedName>
    <alternativeName>
        <fullName evidence="22">Never in mitosis A-related kinase 11</fullName>
    </alternativeName>
</protein>
<dbReference type="Proteomes" id="UP000539920">
    <property type="component" value="Unassembled WGS sequence"/>
</dbReference>
<dbReference type="FunFam" id="3.30.200.20:FF:000332">
    <property type="entry name" value="NIMA related kinase 11"/>
    <property type="match status" value="1"/>
</dbReference>
<comment type="cofactor">
    <cofactor evidence="2">
        <name>Mg(2+)</name>
        <dbReference type="ChEBI" id="CHEBI:18420"/>
    </cofactor>
</comment>
<keyword evidence="12" id="KW-0067">ATP-binding</keyword>
<keyword evidence="9" id="KW-0479">Metal-binding</keyword>
<dbReference type="PANTHER" id="PTHR44899">
    <property type="entry name" value="CAMK FAMILY PROTEIN KINASE"/>
    <property type="match status" value="1"/>
</dbReference>
<evidence type="ECO:0000256" key="13">
    <source>
        <dbReference type="ARBA" id="ARBA00022842"/>
    </source>
</evidence>
<proteinExistence type="inferred from homology"/>
<keyword evidence="14 23" id="KW-0175">Coiled coil</keyword>
<reference evidence="25 26" key="1">
    <citation type="submission" date="2019-09" db="EMBL/GenBank/DDBJ databases">
        <title>Bird 10,000 Genomes (B10K) Project - Family phase.</title>
        <authorList>
            <person name="Zhang G."/>
        </authorList>
    </citation>
    <scope>NUCLEOTIDE SEQUENCE [LARGE SCALE GENOMIC DNA]</scope>
    <source>
        <strain evidence="25">B10K-DU-001-79</strain>
        <tissue evidence="25">Muscle</tissue>
    </source>
</reference>
<evidence type="ECO:0000256" key="8">
    <source>
        <dbReference type="ARBA" id="ARBA00022679"/>
    </source>
</evidence>
<comment type="catalytic activity">
    <reaction evidence="19">
        <text>L-seryl-[protein] + ATP = O-phospho-L-seryl-[protein] + ADP + H(+)</text>
        <dbReference type="Rhea" id="RHEA:17989"/>
        <dbReference type="Rhea" id="RHEA-COMP:9863"/>
        <dbReference type="Rhea" id="RHEA-COMP:11604"/>
        <dbReference type="ChEBI" id="CHEBI:15378"/>
        <dbReference type="ChEBI" id="CHEBI:29999"/>
        <dbReference type="ChEBI" id="CHEBI:30616"/>
        <dbReference type="ChEBI" id="CHEBI:83421"/>
        <dbReference type="ChEBI" id="CHEBI:456216"/>
        <dbReference type="EC" id="2.7.11.1"/>
    </reaction>
</comment>
<sequence>MLKFQETVKHVTVARFNSACSDAVIARRYTVERKLGNGSFGSVYLVNDRKAKQGEELKVLKEISVGNLKPNETVEANLEAQLLSKLDHPSIVKFYASFVERDSFCIITEYCEGGDLDFKIQEYKDSGKMFTQSQVIDWFIQLLLGVNYMHERRILHRDLKAKNIFLKDNLLKIGDFGVSCLLMGSCDLATTFTGTPYYMSPEVLKHQGYNTKSDIWSLGCILYEMCCMNHAFTGQNFLSVVLKIVEGETPSLPDRYPSKLNAVLCSMLSKNPSLRPAAAEILKSPYIDEQLKKIQYQFTNMTMKDKALNCQKEIAPIFGAVQKKVHLQTLQDLSEVQKMTPRERMRLRKLNAADEKAKKLKQLAEEKYQENIKRMQEFRSRNFQQLNVNVLHYFSVSHIVSLALEAQACSETNNWEVHQNLDCLAEPIPEDPEIAEEYYKDEFESCSEDSEEEEDADLSWTVSKTNHQVYVTFENPDSDMEAMVEYLESVLNSSSLGSRTVTRASPGVPQGLRALNSTMAETKLKRMRESAIVKLGVEAFEAVYSCLKQARQQNASEEEIRSCLEKLVSRASDCFEVDQLLYFEEQL</sequence>
<dbReference type="PROSITE" id="PS50011">
    <property type="entry name" value="PROTEIN_KINASE_DOM"/>
    <property type="match status" value="1"/>
</dbReference>
<comment type="catalytic activity">
    <reaction evidence="18">
        <text>L-threonyl-[protein] + ATP = O-phospho-L-threonyl-[protein] + ADP + H(+)</text>
        <dbReference type="Rhea" id="RHEA:46608"/>
        <dbReference type="Rhea" id="RHEA-COMP:11060"/>
        <dbReference type="Rhea" id="RHEA-COMP:11605"/>
        <dbReference type="ChEBI" id="CHEBI:15378"/>
        <dbReference type="ChEBI" id="CHEBI:30013"/>
        <dbReference type="ChEBI" id="CHEBI:30616"/>
        <dbReference type="ChEBI" id="CHEBI:61977"/>
        <dbReference type="ChEBI" id="CHEBI:456216"/>
        <dbReference type="EC" id="2.7.11.1"/>
    </reaction>
</comment>
<keyword evidence="8" id="KW-0808">Transferase</keyword>
<evidence type="ECO:0000256" key="23">
    <source>
        <dbReference type="SAM" id="Coils"/>
    </source>
</evidence>
<keyword evidence="26" id="KW-1185">Reference proteome</keyword>
<keyword evidence="17" id="KW-0131">Cell cycle</keyword>
<dbReference type="GO" id="GO:0046872">
    <property type="term" value="F:metal ion binding"/>
    <property type="evidence" value="ECO:0007669"/>
    <property type="project" value="UniProtKB-KW"/>
</dbReference>
<dbReference type="GO" id="GO:0004674">
    <property type="term" value="F:protein serine/threonine kinase activity"/>
    <property type="evidence" value="ECO:0007669"/>
    <property type="project" value="UniProtKB-KW"/>
</dbReference>
<evidence type="ECO:0000259" key="24">
    <source>
        <dbReference type="PROSITE" id="PS50011"/>
    </source>
</evidence>
<comment type="caution">
    <text evidence="25">The sequence shown here is derived from an EMBL/GenBank/DDBJ whole genome shotgun (WGS) entry which is preliminary data.</text>
</comment>
<dbReference type="Gene3D" id="1.10.510.10">
    <property type="entry name" value="Transferase(Phosphotransferase) domain 1"/>
    <property type="match status" value="1"/>
</dbReference>
<evidence type="ECO:0000256" key="20">
    <source>
        <dbReference type="ARBA" id="ARBA00055453"/>
    </source>
</evidence>
<feature type="domain" description="Protein kinase" evidence="24">
    <location>
        <begin position="29"/>
        <end position="287"/>
    </location>
</feature>
<keyword evidence="11 25" id="KW-0418">Kinase</keyword>
<dbReference type="GO" id="GO:0005524">
    <property type="term" value="F:ATP binding"/>
    <property type="evidence" value="ECO:0007669"/>
    <property type="project" value="UniProtKB-KW"/>
</dbReference>
<keyword evidence="6" id="KW-0723">Serine/threonine-protein kinase</keyword>
<evidence type="ECO:0000256" key="22">
    <source>
        <dbReference type="ARBA" id="ARBA00075647"/>
    </source>
</evidence>
<dbReference type="InterPro" id="IPR051131">
    <property type="entry name" value="NEK_Ser/Thr_kinase_NIMA"/>
</dbReference>
<dbReference type="SMART" id="SM00220">
    <property type="entry name" value="S_TKc"/>
    <property type="match status" value="1"/>
</dbReference>
<dbReference type="InterPro" id="IPR000719">
    <property type="entry name" value="Prot_kinase_dom"/>
</dbReference>